<protein>
    <submittedName>
        <fullName evidence="1">Phosphoglycerate mutase</fullName>
    </submittedName>
</protein>
<dbReference type="CDD" id="cd07067">
    <property type="entry name" value="HP_PGM_like"/>
    <property type="match status" value="1"/>
</dbReference>
<evidence type="ECO:0000313" key="1">
    <source>
        <dbReference type="EMBL" id="ABS64096.1"/>
    </source>
</evidence>
<dbReference type="EMBL" id="CP000774">
    <property type="protein sequence ID" value="ABS64096.1"/>
    <property type="molecule type" value="Genomic_DNA"/>
</dbReference>
<sequence>MNSSSPARTEWIWIRHAAVQGQESRYYGRLDVAPEPVDPALAAAIARRLPAVAVWLSSPLTRTRVTALAFKADADPIPVGDFNDQNYGLWQGRSFNDVFAANRTLDWAKPAEILPPEGESFVDVATRVFDGIERLTAHYAGHTIVSVAHANVVRAAIAHALGIDLATALRIEIAPLSITRLGCRVVNGAAQWSVGCINLELAG</sequence>
<dbReference type="Pfam" id="PF00300">
    <property type="entry name" value="His_Phos_1"/>
    <property type="match status" value="1"/>
</dbReference>
<proteinExistence type="predicted"/>
<dbReference type="InterPro" id="IPR013078">
    <property type="entry name" value="His_Pase_superF_clade-1"/>
</dbReference>
<accession>A7HW13</accession>
<dbReference type="SUPFAM" id="SSF53254">
    <property type="entry name" value="Phosphoglycerate mutase-like"/>
    <property type="match status" value="1"/>
</dbReference>
<name>A7HW13_PARL1</name>
<organism evidence="1 2">
    <name type="scientific">Parvibaculum lavamentivorans (strain DS-1 / DSM 13023 / NCIMB 13966)</name>
    <dbReference type="NCBI Taxonomy" id="402881"/>
    <lineage>
        <taxon>Bacteria</taxon>
        <taxon>Pseudomonadati</taxon>
        <taxon>Pseudomonadota</taxon>
        <taxon>Alphaproteobacteria</taxon>
        <taxon>Hyphomicrobiales</taxon>
        <taxon>Parvibaculaceae</taxon>
        <taxon>Parvibaculum</taxon>
    </lineage>
</organism>
<dbReference type="HOGENOM" id="CLU_033323_8_2_5"/>
<keyword evidence="2" id="KW-1185">Reference proteome</keyword>
<dbReference type="AlphaFoldDB" id="A7HW13"/>
<dbReference type="STRING" id="402881.Plav_2487"/>
<dbReference type="SMART" id="SM00855">
    <property type="entry name" value="PGAM"/>
    <property type="match status" value="1"/>
</dbReference>
<dbReference type="OrthoDB" id="8347407at2"/>
<dbReference type="RefSeq" id="WP_012111407.1">
    <property type="nucleotide sequence ID" value="NC_009719.1"/>
</dbReference>
<gene>
    <name evidence="1" type="ordered locus">Plav_2487</name>
</gene>
<dbReference type="InterPro" id="IPR029033">
    <property type="entry name" value="His_PPase_superfam"/>
</dbReference>
<evidence type="ECO:0000313" key="2">
    <source>
        <dbReference type="Proteomes" id="UP000006377"/>
    </source>
</evidence>
<dbReference type="eggNOG" id="COG0406">
    <property type="taxonomic scope" value="Bacteria"/>
</dbReference>
<dbReference type="Proteomes" id="UP000006377">
    <property type="component" value="Chromosome"/>
</dbReference>
<reference evidence="1 2" key="1">
    <citation type="journal article" date="2011" name="Stand. Genomic Sci.">
        <title>Complete genome sequence of Parvibaculum lavamentivorans type strain (DS-1(T)).</title>
        <authorList>
            <person name="Schleheck D."/>
            <person name="Weiss M."/>
            <person name="Pitluck S."/>
            <person name="Bruce D."/>
            <person name="Land M.L."/>
            <person name="Han S."/>
            <person name="Saunders E."/>
            <person name="Tapia R."/>
            <person name="Detter C."/>
            <person name="Brettin T."/>
            <person name="Han J."/>
            <person name="Woyke T."/>
            <person name="Goodwin L."/>
            <person name="Pennacchio L."/>
            <person name="Nolan M."/>
            <person name="Cook A.M."/>
            <person name="Kjelleberg S."/>
            <person name="Thomas T."/>
        </authorList>
    </citation>
    <scope>NUCLEOTIDE SEQUENCE [LARGE SCALE GENOMIC DNA]</scope>
    <source>
        <strain evidence="2">DS-1 / DSM 13023 / NCIMB 13966</strain>
    </source>
</reference>
<dbReference type="KEGG" id="pla:Plav_2487"/>
<dbReference type="Gene3D" id="3.40.50.1240">
    <property type="entry name" value="Phosphoglycerate mutase-like"/>
    <property type="match status" value="1"/>
</dbReference>